<evidence type="ECO:0000313" key="3">
    <source>
        <dbReference type="Proteomes" id="UP000177376"/>
    </source>
</evidence>
<dbReference type="InterPro" id="IPR029455">
    <property type="entry name" value="GHL15"/>
</dbReference>
<name>A0A1G1YI67_9BACT</name>
<dbReference type="SUPFAM" id="SSF69318">
    <property type="entry name" value="Integrin alpha N-terminal domain"/>
    <property type="match status" value="1"/>
</dbReference>
<dbReference type="Gene3D" id="2.130.10.130">
    <property type="entry name" value="Integrin alpha, N-terminal"/>
    <property type="match status" value="1"/>
</dbReference>
<evidence type="ECO:0000256" key="1">
    <source>
        <dbReference type="ARBA" id="ARBA00022729"/>
    </source>
</evidence>
<accession>A0A1G1YI67</accession>
<comment type="caution">
    <text evidence="2">The sequence shown here is derived from an EMBL/GenBank/DDBJ whole genome shotgun (WGS) entry which is preliminary data.</text>
</comment>
<proteinExistence type="predicted"/>
<dbReference type="InterPro" id="IPR013517">
    <property type="entry name" value="FG-GAP"/>
</dbReference>
<organism evidence="2 3">
    <name type="scientific">Candidatus Buchananbacteria bacterium RIFCSPLOWO2_01_FULL_39_33</name>
    <dbReference type="NCBI Taxonomy" id="1797543"/>
    <lineage>
        <taxon>Bacteria</taxon>
        <taxon>Candidatus Buchananiibacteriota</taxon>
    </lineage>
</organism>
<sequence length="681" mass="76499">MPKNHLKIILLLIILMVWPGAGQTYNLPSNQYPRTVNLYWKTPITLEEAPILAKWDVLVLDMKAQVDSFEAIKKIRELNPAIIILAYTSTNEVPSQRLSIMEPSGTGLWHDLIAGISPEWYLKTYQGKNISFWPGNLSMNQYVSDQAGNFYNDYLVNFYTNKVLAANLWDGLLFDNIWNSAAWVNPDMDIDGDGERDSEYKINQLWQAGNRNFFKKLREQLKDQYLILGNGEGAYSEYTNGRMFESFPEFWEGGWVGSMERYFLTNSAGYQPRINIINADADNTENYLNSSRMRYGLSSALMYDGYYSFDYGPLKRENFWWYDEFDVDLGQPKSTPVNWLAKSNGQLKAGVWQRDFESGLVIVNSTDQKQTINFNREYEKIKSHQNQDVNNGGKINSLTLMPADGTLLLRPIEEIKEAVFTNGSFVRIFNNNGENIRAGFFAYNSKFRGGLKIAKLDIDAGGRPETIIADNSRIRIFSSYGFEKTEFAPYGDKYNSGLAIDFADLNHDGQLEIITGSANGGSNEIRIFDNNGELLNSWFAYKKDWKNLGVHVAAGDINGDGEIEIIAGAGIGGGPHVKIFDKGGKILISEFFADDKNLRGGIYLAAGDINGDQIDEIITGAGQGSQPQIKVFNWQGALISQWLPYNSGRNGLEVAAADFNNDGVDEIVALTTDVFTLSFSK</sequence>
<reference evidence="2 3" key="1">
    <citation type="journal article" date="2016" name="Nat. Commun.">
        <title>Thousands of microbial genomes shed light on interconnected biogeochemical processes in an aquifer system.</title>
        <authorList>
            <person name="Anantharaman K."/>
            <person name="Brown C.T."/>
            <person name="Hug L.A."/>
            <person name="Sharon I."/>
            <person name="Castelle C.J."/>
            <person name="Probst A.J."/>
            <person name="Thomas B.C."/>
            <person name="Singh A."/>
            <person name="Wilkins M.J."/>
            <person name="Karaoz U."/>
            <person name="Brodie E.L."/>
            <person name="Williams K.H."/>
            <person name="Hubbard S.S."/>
            <person name="Banfield J.F."/>
        </authorList>
    </citation>
    <scope>NUCLEOTIDE SEQUENCE [LARGE SCALE GENOMIC DNA]</scope>
</reference>
<dbReference type="Proteomes" id="UP000177376">
    <property type="component" value="Unassembled WGS sequence"/>
</dbReference>
<gene>
    <name evidence="2" type="ORF">A3A02_01770</name>
</gene>
<protein>
    <submittedName>
        <fullName evidence="2">Uncharacterized protein</fullName>
    </submittedName>
</protein>
<dbReference type="PANTHER" id="PTHR46580:SF4">
    <property type="entry name" value="ATP_GTP-BINDING PROTEIN"/>
    <property type="match status" value="1"/>
</dbReference>
<dbReference type="Pfam" id="PF13517">
    <property type="entry name" value="FG-GAP_3"/>
    <property type="match status" value="1"/>
</dbReference>
<dbReference type="AlphaFoldDB" id="A0A1G1YI67"/>
<dbReference type="EMBL" id="MHIM01000034">
    <property type="protein sequence ID" value="OGY51516.1"/>
    <property type="molecule type" value="Genomic_DNA"/>
</dbReference>
<dbReference type="PANTHER" id="PTHR46580">
    <property type="entry name" value="SENSOR KINASE-RELATED"/>
    <property type="match status" value="1"/>
</dbReference>
<dbReference type="InterPro" id="IPR028994">
    <property type="entry name" value="Integrin_alpha_N"/>
</dbReference>
<evidence type="ECO:0000313" key="2">
    <source>
        <dbReference type="EMBL" id="OGY51516.1"/>
    </source>
</evidence>
<keyword evidence="1" id="KW-0732">Signal</keyword>
<dbReference type="Pfam" id="PF14885">
    <property type="entry name" value="GHL15"/>
    <property type="match status" value="1"/>
</dbReference>